<evidence type="ECO:0000313" key="5">
    <source>
        <dbReference type="Proteomes" id="UP000265520"/>
    </source>
</evidence>
<dbReference type="AlphaFoldDB" id="A0A392PNR8"/>
<feature type="compositionally biased region" description="Acidic residues" evidence="2">
    <location>
        <begin position="193"/>
        <end position="208"/>
    </location>
</feature>
<name>A0A392PNR8_9FABA</name>
<keyword evidence="1" id="KW-0175">Coiled coil</keyword>
<feature type="coiled-coil region" evidence="1">
    <location>
        <begin position="145"/>
        <end position="172"/>
    </location>
</feature>
<evidence type="ECO:0000259" key="3">
    <source>
        <dbReference type="Pfam" id="PF20167"/>
    </source>
</evidence>
<feature type="domain" description="Putative plant transposon protein" evidence="3">
    <location>
        <begin position="6"/>
        <end position="87"/>
    </location>
</feature>
<keyword evidence="5" id="KW-1185">Reference proteome</keyword>
<comment type="caution">
    <text evidence="4">The sequence shown here is derived from an EMBL/GenBank/DDBJ whole genome shotgun (WGS) entry which is preliminary data.</text>
</comment>
<accession>A0A392PNR8</accession>
<sequence>NQVKVWPKKQKVPAVKLTQKYVILNRIAAANWVPTRHSSDIVTGLGKLIYMIGTGTKFNAGQYIFNQIVQHAKTSVTKQPIAFPTILCEIILSQHPSIRYDGESSKARESTLTIHQKLFSKQHAPDIVGPSNAAADTPMTRKEMIAMLEATCKELDENKLQYERMIHALKLEEAAAEAASAGVEETMSSVDASAEEEEADSEAEEEDSGTSGSGSV</sequence>
<dbReference type="Pfam" id="PF20167">
    <property type="entry name" value="Transposase_32"/>
    <property type="match status" value="1"/>
</dbReference>
<feature type="compositionally biased region" description="Low complexity" evidence="2">
    <location>
        <begin position="177"/>
        <end position="192"/>
    </location>
</feature>
<organism evidence="4 5">
    <name type="scientific">Trifolium medium</name>
    <dbReference type="NCBI Taxonomy" id="97028"/>
    <lineage>
        <taxon>Eukaryota</taxon>
        <taxon>Viridiplantae</taxon>
        <taxon>Streptophyta</taxon>
        <taxon>Embryophyta</taxon>
        <taxon>Tracheophyta</taxon>
        <taxon>Spermatophyta</taxon>
        <taxon>Magnoliopsida</taxon>
        <taxon>eudicotyledons</taxon>
        <taxon>Gunneridae</taxon>
        <taxon>Pentapetalae</taxon>
        <taxon>rosids</taxon>
        <taxon>fabids</taxon>
        <taxon>Fabales</taxon>
        <taxon>Fabaceae</taxon>
        <taxon>Papilionoideae</taxon>
        <taxon>50 kb inversion clade</taxon>
        <taxon>NPAAA clade</taxon>
        <taxon>Hologalegina</taxon>
        <taxon>IRL clade</taxon>
        <taxon>Trifolieae</taxon>
        <taxon>Trifolium</taxon>
    </lineage>
</organism>
<reference evidence="4 5" key="1">
    <citation type="journal article" date="2018" name="Front. Plant Sci.">
        <title>Red Clover (Trifolium pratense) and Zigzag Clover (T. medium) - A Picture of Genomic Similarities and Differences.</title>
        <authorList>
            <person name="Dluhosova J."/>
            <person name="Istvanek J."/>
            <person name="Nedelnik J."/>
            <person name="Repkova J."/>
        </authorList>
    </citation>
    <scope>NUCLEOTIDE SEQUENCE [LARGE SCALE GENOMIC DNA]</scope>
    <source>
        <strain evidence="5">cv. 10/8</strain>
        <tissue evidence="4">Leaf</tissue>
    </source>
</reference>
<dbReference type="Proteomes" id="UP000265520">
    <property type="component" value="Unassembled WGS sequence"/>
</dbReference>
<feature type="non-terminal residue" evidence="4">
    <location>
        <position position="1"/>
    </location>
</feature>
<feature type="region of interest" description="Disordered" evidence="2">
    <location>
        <begin position="177"/>
        <end position="216"/>
    </location>
</feature>
<dbReference type="InterPro" id="IPR046796">
    <property type="entry name" value="Transposase_32_dom"/>
</dbReference>
<dbReference type="EMBL" id="LXQA010089422">
    <property type="protein sequence ID" value="MCI13741.1"/>
    <property type="molecule type" value="Genomic_DNA"/>
</dbReference>
<protein>
    <submittedName>
        <fullName evidence="4">Envelope-like protein</fullName>
    </submittedName>
</protein>
<evidence type="ECO:0000256" key="2">
    <source>
        <dbReference type="SAM" id="MobiDB-lite"/>
    </source>
</evidence>
<proteinExistence type="predicted"/>
<evidence type="ECO:0000256" key="1">
    <source>
        <dbReference type="SAM" id="Coils"/>
    </source>
</evidence>
<evidence type="ECO:0000313" key="4">
    <source>
        <dbReference type="EMBL" id="MCI13741.1"/>
    </source>
</evidence>